<gene>
    <name evidence="12" type="ORF">K0M31_009822</name>
</gene>
<evidence type="ECO:0000313" key="12">
    <source>
        <dbReference type="EMBL" id="KAK1121973.1"/>
    </source>
</evidence>
<comment type="function">
    <text evidence="2">Catalyzes the oxidation of either pyridoxine 5'-phosphate (PNP) or pyridoxamine 5'-phosphate (PMP) into pyridoxal 5'-phosphate (PLP).</text>
</comment>
<dbReference type="PANTHER" id="PTHR10851:SF4">
    <property type="entry name" value="PYRIDOXAL 5'-PHOSPHATE SYNTHASE"/>
    <property type="match status" value="1"/>
</dbReference>
<dbReference type="SUPFAM" id="SSF50475">
    <property type="entry name" value="FMN-binding split barrel"/>
    <property type="match status" value="1"/>
</dbReference>
<dbReference type="EMBL" id="JAHYIQ010000024">
    <property type="protein sequence ID" value="KAK1121973.1"/>
    <property type="molecule type" value="Genomic_DNA"/>
</dbReference>
<evidence type="ECO:0000256" key="4">
    <source>
        <dbReference type="ARBA" id="ARBA00005037"/>
    </source>
</evidence>
<dbReference type="InterPro" id="IPR011576">
    <property type="entry name" value="Pyridox_Oxase_N"/>
</dbReference>
<evidence type="ECO:0000256" key="6">
    <source>
        <dbReference type="ARBA" id="ARBA00012801"/>
    </source>
</evidence>
<comment type="similarity">
    <text evidence="5">Belongs to the pyridoxamine 5'-phosphate oxidase family.</text>
</comment>
<evidence type="ECO:0000256" key="7">
    <source>
        <dbReference type="ARBA" id="ARBA00022630"/>
    </source>
</evidence>
<evidence type="ECO:0000256" key="2">
    <source>
        <dbReference type="ARBA" id="ARBA00003691"/>
    </source>
</evidence>
<name>A0AA40FN41_9HYME</name>
<dbReference type="Pfam" id="PF01243">
    <property type="entry name" value="PNPOx_N"/>
    <property type="match status" value="1"/>
</dbReference>
<keyword evidence="7" id="KW-0285">Flavoprotein</keyword>
<comment type="pathway">
    <text evidence="4">Cofactor metabolism; pyridoxal 5'-phosphate salvage; pyridoxal 5'-phosphate from pyridoxine 5'-phosphate: step 1/1.</text>
</comment>
<dbReference type="EC" id="1.4.3.5" evidence="6"/>
<reference evidence="12" key="1">
    <citation type="submission" date="2021-10" db="EMBL/GenBank/DDBJ databases">
        <title>Melipona bicolor Genome sequencing and assembly.</title>
        <authorList>
            <person name="Araujo N.S."/>
            <person name="Arias M.C."/>
        </authorList>
    </citation>
    <scope>NUCLEOTIDE SEQUENCE</scope>
    <source>
        <strain evidence="12">USP_2M_L1-L4_2017</strain>
        <tissue evidence="12">Whole body</tissue>
    </source>
</reference>
<dbReference type="InterPro" id="IPR012349">
    <property type="entry name" value="Split_barrel_FMN-bd"/>
</dbReference>
<dbReference type="GO" id="GO:0008615">
    <property type="term" value="P:pyridoxine biosynthetic process"/>
    <property type="evidence" value="ECO:0007669"/>
    <property type="project" value="InterPro"/>
</dbReference>
<keyword evidence="13" id="KW-1185">Reference proteome</keyword>
<keyword evidence="9" id="KW-0560">Oxidoreductase</keyword>
<evidence type="ECO:0000313" key="13">
    <source>
        <dbReference type="Proteomes" id="UP001177670"/>
    </source>
</evidence>
<comment type="caution">
    <text evidence="12">The sequence shown here is derived from an EMBL/GenBank/DDBJ whole genome shotgun (WGS) entry which is preliminary data.</text>
</comment>
<sequence>MLPTSSRWFSEYMLLRHATIYRLIEIKQLGIIRNMASKEGLGLSDLAKIEEVVDHPVELFRIWHDEARRFNPRAPVACCLATTSKDCKVSARNVVLREFDKDGFVIVTDSRSKKVDNLENVPYAAMCFLWFYINEQEQEITKQVKIEGIMKKLEKESYKHLYDREPLYCKIRSHVCNQGRDVNWEELKQRHDEVLDSTRKGENDLPMPDHFVGYKLFPTMMEFYFARDYLIGDRILYQKNTSNDSWENHHIAA</sequence>
<evidence type="ECO:0000256" key="9">
    <source>
        <dbReference type="ARBA" id="ARBA00023002"/>
    </source>
</evidence>
<evidence type="ECO:0000256" key="5">
    <source>
        <dbReference type="ARBA" id="ARBA00007301"/>
    </source>
</evidence>
<comment type="cofactor">
    <cofactor evidence="1">
        <name>FMN</name>
        <dbReference type="ChEBI" id="CHEBI:58210"/>
    </cofactor>
</comment>
<protein>
    <recommendedName>
        <fullName evidence="6">pyridoxal 5'-phosphate synthase</fullName>
        <ecNumber evidence="6">1.4.3.5</ecNumber>
    </recommendedName>
</protein>
<dbReference type="Pfam" id="PF10590">
    <property type="entry name" value="PNP_phzG_C"/>
    <property type="match status" value="1"/>
</dbReference>
<evidence type="ECO:0000256" key="3">
    <source>
        <dbReference type="ARBA" id="ARBA00004738"/>
    </source>
</evidence>
<dbReference type="PANTHER" id="PTHR10851">
    <property type="entry name" value="PYRIDOXINE-5-PHOSPHATE OXIDASE"/>
    <property type="match status" value="1"/>
</dbReference>
<organism evidence="12 13">
    <name type="scientific">Melipona bicolor</name>
    <dbReference type="NCBI Taxonomy" id="60889"/>
    <lineage>
        <taxon>Eukaryota</taxon>
        <taxon>Metazoa</taxon>
        <taxon>Ecdysozoa</taxon>
        <taxon>Arthropoda</taxon>
        <taxon>Hexapoda</taxon>
        <taxon>Insecta</taxon>
        <taxon>Pterygota</taxon>
        <taxon>Neoptera</taxon>
        <taxon>Endopterygota</taxon>
        <taxon>Hymenoptera</taxon>
        <taxon>Apocrita</taxon>
        <taxon>Aculeata</taxon>
        <taxon>Apoidea</taxon>
        <taxon>Anthophila</taxon>
        <taxon>Apidae</taxon>
        <taxon>Melipona</taxon>
    </lineage>
</organism>
<dbReference type="GO" id="GO:0010181">
    <property type="term" value="F:FMN binding"/>
    <property type="evidence" value="ECO:0007669"/>
    <property type="project" value="InterPro"/>
</dbReference>
<keyword evidence="8" id="KW-0288">FMN</keyword>
<evidence type="ECO:0000259" key="11">
    <source>
        <dbReference type="Pfam" id="PF10590"/>
    </source>
</evidence>
<dbReference type="Proteomes" id="UP001177670">
    <property type="component" value="Unassembled WGS sequence"/>
</dbReference>
<dbReference type="InterPro" id="IPR019576">
    <property type="entry name" value="Pyridoxamine_oxidase_dimer_C"/>
</dbReference>
<dbReference type="AlphaFoldDB" id="A0AA40FN41"/>
<proteinExistence type="inferred from homology"/>
<accession>A0AA40FN41</accession>
<dbReference type="GO" id="GO:0004733">
    <property type="term" value="F:pyridoxamine phosphate oxidase activity"/>
    <property type="evidence" value="ECO:0007669"/>
    <property type="project" value="UniProtKB-EC"/>
</dbReference>
<evidence type="ECO:0000256" key="8">
    <source>
        <dbReference type="ARBA" id="ARBA00022643"/>
    </source>
</evidence>
<dbReference type="InterPro" id="IPR000659">
    <property type="entry name" value="Pyridox_Oxase"/>
</dbReference>
<feature type="domain" description="Pyridoxamine 5'-phosphate oxidase N-terminal" evidence="10">
    <location>
        <begin position="66"/>
        <end position="162"/>
    </location>
</feature>
<dbReference type="Gene3D" id="2.30.110.10">
    <property type="entry name" value="Electron Transport, Fmn-binding Protein, Chain A"/>
    <property type="match status" value="1"/>
</dbReference>
<comment type="pathway">
    <text evidence="3">Cofactor metabolism; pyridoxal 5'-phosphate salvage; pyridoxal 5'-phosphate from pyridoxamine 5'-phosphate: step 1/1.</text>
</comment>
<dbReference type="PIRSF" id="PIRSF000190">
    <property type="entry name" value="Pyd_amn-ph_oxd"/>
    <property type="match status" value="1"/>
</dbReference>
<evidence type="ECO:0000259" key="10">
    <source>
        <dbReference type="Pfam" id="PF01243"/>
    </source>
</evidence>
<feature type="domain" description="Pyridoxine 5'-phosphate oxidase dimerisation C-terminal" evidence="11">
    <location>
        <begin position="212"/>
        <end position="251"/>
    </location>
</feature>
<evidence type="ECO:0000256" key="1">
    <source>
        <dbReference type="ARBA" id="ARBA00001917"/>
    </source>
</evidence>